<dbReference type="SUPFAM" id="SSF52047">
    <property type="entry name" value="RNI-like"/>
    <property type="match status" value="1"/>
</dbReference>
<evidence type="ECO:0000313" key="2">
    <source>
        <dbReference type="Proteomes" id="UP001498398"/>
    </source>
</evidence>
<dbReference type="Gene3D" id="3.80.10.10">
    <property type="entry name" value="Ribonuclease Inhibitor"/>
    <property type="match status" value="1"/>
</dbReference>
<dbReference type="Proteomes" id="UP001498398">
    <property type="component" value="Unassembled WGS sequence"/>
</dbReference>
<keyword evidence="2" id="KW-1185">Reference proteome</keyword>
<proteinExistence type="predicted"/>
<comment type="caution">
    <text evidence="1">The sequence shown here is derived from an EMBL/GenBank/DDBJ whole genome shotgun (WGS) entry which is preliminary data.</text>
</comment>
<sequence>MSNCSFLDLSFDVVQLVLQYLQVLRNDSEGMASDVIIVSLLSKQLRGFCLPFMFWNVSWPRKSHEVEFFPEALWPHIKRLVYFRHGEHTYGPLLSASQRYSNRALDTLTRILPKLPNLVTFVYGPQRISPSPTFITTLAENSTSLIHLELSSSFLTHKAGPPSLFTTFSRIRHLVITPPEQSTLYNAPEEIQSLSLERVSNIIIACRLSLEEMDVPGEYCPLSTLTSQAESSTAGFPALKKLVLRGYPPLNAKQFPIWKVLSSMPRLSTLEISCKLRVIGASPQRYMLMPADAMPPLGSTYLFPSELESMTISNPSLTDNIFKRLPHSLRSLVLDFIPDWENILSSGDMLAYHRPSEIAKTFCAVEYGLKNSPFVNMQRLCIKMGWCITPDLLGLICRLFPHLQVLIFEGIRYVNRGEEPESDMEALVETLGQLAYLDTLKLAVELSEDPYRADEVKRKIGSLDESMQKWSNRLARKIPTLQRVAFETRPHTGRGLGPRALVGKPVWVWFVLDHKVEASADEDSGSNLMKRIKELY</sequence>
<protein>
    <recommendedName>
        <fullName evidence="3">F-box domain-containing protein</fullName>
    </recommendedName>
</protein>
<dbReference type="InterPro" id="IPR032675">
    <property type="entry name" value="LRR_dom_sf"/>
</dbReference>
<evidence type="ECO:0000313" key="1">
    <source>
        <dbReference type="EMBL" id="KAK7445390.1"/>
    </source>
</evidence>
<gene>
    <name evidence="1" type="ORF">VKT23_014807</name>
</gene>
<dbReference type="EMBL" id="JBANRG010000047">
    <property type="protein sequence ID" value="KAK7445390.1"/>
    <property type="molecule type" value="Genomic_DNA"/>
</dbReference>
<organism evidence="1 2">
    <name type="scientific">Marasmiellus scandens</name>
    <dbReference type="NCBI Taxonomy" id="2682957"/>
    <lineage>
        <taxon>Eukaryota</taxon>
        <taxon>Fungi</taxon>
        <taxon>Dikarya</taxon>
        <taxon>Basidiomycota</taxon>
        <taxon>Agaricomycotina</taxon>
        <taxon>Agaricomycetes</taxon>
        <taxon>Agaricomycetidae</taxon>
        <taxon>Agaricales</taxon>
        <taxon>Marasmiineae</taxon>
        <taxon>Omphalotaceae</taxon>
        <taxon>Marasmiellus</taxon>
    </lineage>
</organism>
<name>A0ABR1J2J4_9AGAR</name>
<reference evidence="1 2" key="1">
    <citation type="submission" date="2024-01" db="EMBL/GenBank/DDBJ databases">
        <title>A draft genome for the cacao thread blight pathogen Marasmiellus scandens.</title>
        <authorList>
            <person name="Baruah I.K."/>
            <person name="Leung J."/>
            <person name="Bukari Y."/>
            <person name="Amoako-Attah I."/>
            <person name="Meinhardt L.W."/>
            <person name="Bailey B.A."/>
            <person name="Cohen S.P."/>
        </authorList>
    </citation>
    <scope>NUCLEOTIDE SEQUENCE [LARGE SCALE GENOMIC DNA]</scope>
    <source>
        <strain evidence="1 2">GH-19</strain>
    </source>
</reference>
<accession>A0ABR1J2J4</accession>
<evidence type="ECO:0008006" key="3">
    <source>
        <dbReference type="Google" id="ProtNLM"/>
    </source>
</evidence>